<accession>A0A0L0N1Q5</accession>
<name>A0A0L0N1Q5_TOLOC</name>
<organism evidence="3 4">
    <name type="scientific">Tolypocladium ophioglossoides (strain CBS 100239)</name>
    <name type="common">Snaketongue truffleclub</name>
    <name type="synonym">Elaphocordyceps ophioglossoides</name>
    <dbReference type="NCBI Taxonomy" id="1163406"/>
    <lineage>
        <taxon>Eukaryota</taxon>
        <taxon>Fungi</taxon>
        <taxon>Dikarya</taxon>
        <taxon>Ascomycota</taxon>
        <taxon>Pezizomycotina</taxon>
        <taxon>Sordariomycetes</taxon>
        <taxon>Hypocreomycetidae</taxon>
        <taxon>Hypocreales</taxon>
        <taxon>Ophiocordycipitaceae</taxon>
        <taxon>Tolypocladium</taxon>
    </lineage>
</organism>
<dbReference type="Proteomes" id="UP000036947">
    <property type="component" value="Unassembled WGS sequence"/>
</dbReference>
<feature type="region of interest" description="Disordered" evidence="2">
    <location>
        <begin position="302"/>
        <end position="327"/>
    </location>
</feature>
<evidence type="ECO:0008006" key="5">
    <source>
        <dbReference type="Google" id="ProtNLM"/>
    </source>
</evidence>
<evidence type="ECO:0000256" key="1">
    <source>
        <dbReference type="ARBA" id="ARBA00023242"/>
    </source>
</evidence>
<keyword evidence="1" id="KW-0539">Nucleus</keyword>
<dbReference type="STRING" id="1163406.A0A0L0N1Q5"/>
<dbReference type="PANTHER" id="PTHR38111:SF11">
    <property type="entry name" value="TRANSCRIPTION FACTOR DOMAIN-CONTAINING PROTEIN-RELATED"/>
    <property type="match status" value="1"/>
</dbReference>
<protein>
    <recommendedName>
        <fullName evidence="5">Sterol uptake control protein 2</fullName>
    </recommendedName>
</protein>
<dbReference type="AlphaFoldDB" id="A0A0L0N1Q5"/>
<gene>
    <name evidence="3" type="ORF">TOPH_07313</name>
</gene>
<dbReference type="PANTHER" id="PTHR38111">
    <property type="entry name" value="ZN(2)-C6 FUNGAL-TYPE DOMAIN-CONTAINING PROTEIN-RELATED"/>
    <property type="match status" value="1"/>
</dbReference>
<reference evidence="3 4" key="1">
    <citation type="journal article" date="2015" name="BMC Genomics">
        <title>The genome of the truffle-parasite Tolypocladium ophioglossoides and the evolution of antifungal peptaibiotics.</title>
        <authorList>
            <person name="Quandt C.A."/>
            <person name="Bushley K.E."/>
            <person name="Spatafora J.W."/>
        </authorList>
    </citation>
    <scope>NUCLEOTIDE SEQUENCE [LARGE SCALE GENOMIC DNA]</scope>
    <source>
        <strain evidence="3 4">CBS 100239</strain>
    </source>
</reference>
<dbReference type="Pfam" id="PF11951">
    <property type="entry name" value="Fungal_trans_2"/>
    <property type="match status" value="1"/>
</dbReference>
<dbReference type="EMBL" id="LFRF01000029">
    <property type="protein sequence ID" value="KND88028.1"/>
    <property type="molecule type" value="Genomic_DNA"/>
</dbReference>
<evidence type="ECO:0000313" key="3">
    <source>
        <dbReference type="EMBL" id="KND88028.1"/>
    </source>
</evidence>
<dbReference type="InterPro" id="IPR021858">
    <property type="entry name" value="Fun_TF"/>
</dbReference>
<feature type="compositionally biased region" description="Basic and acidic residues" evidence="2">
    <location>
        <begin position="307"/>
        <end position="320"/>
    </location>
</feature>
<evidence type="ECO:0000313" key="4">
    <source>
        <dbReference type="Proteomes" id="UP000036947"/>
    </source>
</evidence>
<evidence type="ECO:0000256" key="2">
    <source>
        <dbReference type="SAM" id="MobiDB-lite"/>
    </source>
</evidence>
<keyword evidence="4" id="KW-1185">Reference proteome</keyword>
<proteinExistence type="predicted"/>
<sequence>MPDALVRTAREQLYVGLFCTASLPYGRPYSQQASNLSSNGWTRFIAGLYKSEETLRHTAVALSTAILGVQNHDSQLSLKGLQAYNRALREMSKALKQPHRFRGDGLFATSRMMQLYELFFGHVASWRGHIEGNVALILARGPDAFASEGAHQMFADSRILAVMLYFGQRVKSPLSTPEWRTVPWRHREKSVKDVLMDIMDDMPELFEQLDNIQSRKSGTNVDALRERLKVQCRETEVALNAWRRHVGVKLHRFDYTLTRSPIPPPSSDVEFALLHMTSLYWIACLVLYSTMIFVSKGIRPSNGLAKSDSESTSKPLDKHAAGLPPNPDLFAPSMEPRMFASKIARSIHLFFEPSAGFVQSGSALFPLAIALRYFAVVEPSGQRSEEAKMLQRLLRQPFMGTYVGRFLEALERDAQSSKGQDADDKEMESKMWWYEAMQQNLQ</sequence>
<dbReference type="InterPro" id="IPR053178">
    <property type="entry name" value="Osmoadaptation_assoc"/>
</dbReference>
<comment type="caution">
    <text evidence="3">The sequence shown here is derived from an EMBL/GenBank/DDBJ whole genome shotgun (WGS) entry which is preliminary data.</text>
</comment>
<dbReference type="OrthoDB" id="3525185at2759"/>